<feature type="compositionally biased region" description="Polar residues" evidence="1">
    <location>
        <begin position="27"/>
        <end position="38"/>
    </location>
</feature>
<name>A0ABQ5AHZ8_9ASTR</name>
<feature type="compositionally biased region" description="Basic and acidic residues" evidence="1">
    <location>
        <begin position="1"/>
        <end position="12"/>
    </location>
</feature>
<dbReference type="Proteomes" id="UP001151760">
    <property type="component" value="Unassembled WGS sequence"/>
</dbReference>
<keyword evidence="3" id="KW-1185">Reference proteome</keyword>
<gene>
    <name evidence="2" type="ORF">Tco_0821937</name>
</gene>
<organism evidence="2 3">
    <name type="scientific">Tanacetum coccineum</name>
    <dbReference type="NCBI Taxonomy" id="301880"/>
    <lineage>
        <taxon>Eukaryota</taxon>
        <taxon>Viridiplantae</taxon>
        <taxon>Streptophyta</taxon>
        <taxon>Embryophyta</taxon>
        <taxon>Tracheophyta</taxon>
        <taxon>Spermatophyta</taxon>
        <taxon>Magnoliopsida</taxon>
        <taxon>eudicotyledons</taxon>
        <taxon>Gunneridae</taxon>
        <taxon>Pentapetalae</taxon>
        <taxon>asterids</taxon>
        <taxon>campanulids</taxon>
        <taxon>Asterales</taxon>
        <taxon>Asteraceae</taxon>
        <taxon>Asteroideae</taxon>
        <taxon>Anthemideae</taxon>
        <taxon>Anthemidinae</taxon>
        <taxon>Tanacetum</taxon>
    </lineage>
</organism>
<protein>
    <submittedName>
        <fullName evidence="2">Uncharacterized protein</fullName>
    </submittedName>
</protein>
<sequence>MEEKEKAEDHSSDIPTVEQLLDEVDKQNSAVQHTQESPFDTESEILFVKSFHASQITKDAKVTLMGSGPMNMDSQTADSECELEFMPDDDLQSLSSFETSVSDSSHDVSHSEHTSWEKTAFAEFQSLSGHLDHVCEEVSLLHYKVEEMESSISQKVSDDIKSSVPDLISHSLKAQLPGLLSDALKNSLPQLLKESLTPLIPSVSESVAEEQAQLNKRVVKHMNRQFNIAHKAESLRFVTLQKASSTIL</sequence>
<evidence type="ECO:0000313" key="3">
    <source>
        <dbReference type="Proteomes" id="UP001151760"/>
    </source>
</evidence>
<evidence type="ECO:0000256" key="1">
    <source>
        <dbReference type="SAM" id="MobiDB-lite"/>
    </source>
</evidence>
<reference evidence="2" key="1">
    <citation type="journal article" date="2022" name="Int. J. Mol. Sci.">
        <title>Draft Genome of Tanacetum Coccineum: Genomic Comparison of Closely Related Tanacetum-Family Plants.</title>
        <authorList>
            <person name="Yamashiro T."/>
            <person name="Shiraishi A."/>
            <person name="Nakayama K."/>
            <person name="Satake H."/>
        </authorList>
    </citation>
    <scope>NUCLEOTIDE SEQUENCE</scope>
</reference>
<evidence type="ECO:0000313" key="2">
    <source>
        <dbReference type="EMBL" id="GJT00768.1"/>
    </source>
</evidence>
<reference evidence="2" key="2">
    <citation type="submission" date="2022-01" db="EMBL/GenBank/DDBJ databases">
        <authorList>
            <person name="Yamashiro T."/>
            <person name="Shiraishi A."/>
            <person name="Satake H."/>
            <person name="Nakayama K."/>
        </authorList>
    </citation>
    <scope>NUCLEOTIDE SEQUENCE</scope>
</reference>
<feature type="region of interest" description="Disordered" evidence="1">
    <location>
        <begin position="1"/>
        <end position="38"/>
    </location>
</feature>
<comment type="caution">
    <text evidence="2">The sequence shown here is derived from an EMBL/GenBank/DDBJ whole genome shotgun (WGS) entry which is preliminary data.</text>
</comment>
<dbReference type="EMBL" id="BQNB010012221">
    <property type="protein sequence ID" value="GJT00768.1"/>
    <property type="molecule type" value="Genomic_DNA"/>
</dbReference>
<proteinExistence type="predicted"/>
<accession>A0ABQ5AHZ8</accession>